<keyword evidence="1" id="KW-0732">Signal</keyword>
<feature type="signal peptide" evidence="1">
    <location>
        <begin position="1"/>
        <end position="18"/>
    </location>
</feature>
<dbReference type="RefSeq" id="WP_005939129.1">
    <property type="nucleotide sequence ID" value="NZ_KB890375.1"/>
</dbReference>
<feature type="chain" id="PRO_5004676759" description="BACON domain-containing protein" evidence="1">
    <location>
        <begin position="19"/>
        <end position="821"/>
    </location>
</feature>
<feature type="domain" description="BACON" evidence="2">
    <location>
        <begin position="337"/>
        <end position="392"/>
    </location>
</feature>
<evidence type="ECO:0000313" key="3">
    <source>
        <dbReference type="EMBL" id="EOA55508.1"/>
    </source>
</evidence>
<dbReference type="OrthoDB" id="1050691at2"/>
<dbReference type="EMBL" id="AQHY01000019">
    <property type="protein sequence ID" value="EOA55508.1"/>
    <property type="molecule type" value="Genomic_DNA"/>
</dbReference>
<evidence type="ECO:0000256" key="1">
    <source>
        <dbReference type="SAM" id="SignalP"/>
    </source>
</evidence>
<feature type="domain" description="BACON" evidence="2">
    <location>
        <begin position="244"/>
        <end position="287"/>
    </location>
</feature>
<organism evidence="3 4">
    <name type="scientific">Phocaeicola massiliensis B84634 = Timone 84634 = DSM 17679 = JCM 13223</name>
    <dbReference type="NCBI Taxonomy" id="1121098"/>
    <lineage>
        <taxon>Bacteria</taxon>
        <taxon>Pseudomonadati</taxon>
        <taxon>Bacteroidota</taxon>
        <taxon>Bacteroidia</taxon>
        <taxon>Bacteroidales</taxon>
        <taxon>Bacteroidaceae</taxon>
        <taxon>Phocaeicola</taxon>
    </lineage>
</organism>
<dbReference type="CDD" id="cd14948">
    <property type="entry name" value="BACON"/>
    <property type="match status" value="4"/>
</dbReference>
<dbReference type="PROSITE" id="PS51257">
    <property type="entry name" value="PROKAR_LIPOPROTEIN"/>
    <property type="match status" value="1"/>
</dbReference>
<evidence type="ECO:0000313" key="4">
    <source>
        <dbReference type="Proteomes" id="UP000017831"/>
    </source>
</evidence>
<dbReference type="GeneID" id="60062518"/>
<proteinExistence type="predicted"/>
<dbReference type="AlphaFoldDB" id="U6RJY4"/>
<comment type="caution">
    <text evidence="3">The sequence shown here is derived from an EMBL/GenBank/DDBJ whole genome shotgun (WGS) entry which is preliminary data.</text>
</comment>
<dbReference type="InterPro" id="IPR013783">
    <property type="entry name" value="Ig-like_fold"/>
</dbReference>
<dbReference type="Pfam" id="PF13004">
    <property type="entry name" value="BACON"/>
    <property type="match status" value="4"/>
</dbReference>
<feature type="domain" description="BACON" evidence="2">
    <location>
        <begin position="70"/>
        <end position="122"/>
    </location>
</feature>
<dbReference type="eggNOG" id="COG5492">
    <property type="taxonomic scope" value="Bacteria"/>
</dbReference>
<protein>
    <recommendedName>
        <fullName evidence="2">BACON domain-containing protein</fullName>
    </recommendedName>
</protein>
<name>U6RJY4_9BACT</name>
<dbReference type="InterPro" id="IPR024361">
    <property type="entry name" value="BACON"/>
</dbReference>
<feature type="domain" description="BACON" evidence="2">
    <location>
        <begin position="160"/>
        <end position="211"/>
    </location>
</feature>
<dbReference type="HOGENOM" id="CLU_344420_0_0_10"/>
<accession>U6RJY4</accession>
<dbReference type="eggNOG" id="COG5263">
    <property type="taxonomic scope" value="Bacteria"/>
</dbReference>
<sequence length="821" mass="89602">MKHFYVCLAVLVTCILTACSEGEVAPEILPGAGSEIYFEDAMNFGSDGGNKSLHFSTNKDWTIYVANTVNGSRWCTVSQTSGQAGDISVQVYVEANEGYDDRNVVLTIQVGELMKTVVVTQKQKDALTLTTDRFEVGQEGGTIHVEVKSNISYEVVIPDEYKGWISQKDAGRGLSSSILSFEIAASEEYEKREGKIMIHGGAVTEVINVYQTGGGIILLTESDVCVSDRGEIVAVEIKSNCEFEVKMPDVDWITVANARSVSSHTLYYTVSPNETYDGREAEIVFLDKKNSNVSDTLCIRQVQKDAILLSENEYSISADGGTLDIVLQTNIEYSYSVSEIASDWIVANQSRSLRKEILSFSIKENATGYNREGTIVFNGISSGVSEIVTIKQMQSNVLVVNQKEYRIGSQGGLVNIDVQVNRIPETSLSETWASVSNIVTYDKNNKRIIVGIDPNISFQKRTVILSLKNKNLTAEVVIAQNGSNANDDIWNGDIATMAYAEGKGTEDNPYLITQCSQMAKLAQDVNSGKTYKGCYFKLLANLNFNNLVYTPIGQEGRAFSANWDGNGKMIIGLNISQDKNVGLFGYIDGSTIKGVSVSQSTIIGKEKIGGIVGYAKSSRIYNCSNEVELISGSHVGGIAGCIDASKIFNCCNRGKLSGDDCVGGIVGRNGEGSEIWNSYNKGSIREVWSSSGGIVGYNCGEIVNCYNSGTIKLSNLNPPFLTVGGIAGYNHTGTYIVYCYYLKQAPVNMEINLVGDLDWGTCIDCCTFNGSGELSETILCDGGQYTSILKDALNYFILVHEDEDYNYWRTDMAWPDFVSEK</sequence>
<dbReference type="STRING" id="1121098.HMPREF1534_01494"/>
<gene>
    <name evidence="3" type="ORF">HMPREF1534_01494</name>
</gene>
<dbReference type="Gene3D" id="2.160.20.110">
    <property type="match status" value="1"/>
</dbReference>
<dbReference type="PATRIC" id="fig|1121098.3.peg.1513"/>
<reference evidence="3 4" key="1">
    <citation type="submission" date="2013-04" db="EMBL/GenBank/DDBJ databases">
        <title>The Genome Sequence of Bacteroides massiliensis DSM 17679.</title>
        <authorList>
            <consortium name="The Broad Institute Genomics Platform"/>
            <person name="Earl A."/>
            <person name="Ward D."/>
            <person name="Feldgarden M."/>
            <person name="Gevers D."/>
            <person name="Martens E."/>
            <person name="Fenner L."/>
            <person name="Roux V."/>
            <person name="Mallet M.N."/>
            <person name="Raoult D."/>
            <person name="Walker B."/>
            <person name="Young S."/>
            <person name="Zeng Q."/>
            <person name="Gargeya S."/>
            <person name="Fitzgerald M."/>
            <person name="Haas B."/>
            <person name="Abouelleil A."/>
            <person name="Allen A.W."/>
            <person name="Alvarado L."/>
            <person name="Arachchi H.M."/>
            <person name="Berlin A.M."/>
            <person name="Chapman S.B."/>
            <person name="Gainer-Dewar J."/>
            <person name="Goldberg J."/>
            <person name="Griggs A."/>
            <person name="Gujja S."/>
            <person name="Hansen M."/>
            <person name="Howarth C."/>
            <person name="Imamovic A."/>
            <person name="Ireland A."/>
            <person name="Larimer J."/>
            <person name="McCowan C."/>
            <person name="Murphy C."/>
            <person name="Pearson M."/>
            <person name="Poon T.W."/>
            <person name="Priest M."/>
            <person name="Roberts A."/>
            <person name="Saif S."/>
            <person name="Shea T."/>
            <person name="Sisk P."/>
            <person name="Sykes S."/>
            <person name="Wortman J."/>
            <person name="Nusbaum C."/>
            <person name="Birren B."/>
        </authorList>
    </citation>
    <scope>NUCLEOTIDE SEQUENCE [LARGE SCALE GENOMIC DNA]</scope>
    <source>
        <strain evidence="4">B84634 / Timone 84634 / DSM 17679 / JCM 13223</strain>
    </source>
</reference>
<evidence type="ECO:0000259" key="2">
    <source>
        <dbReference type="Pfam" id="PF13004"/>
    </source>
</evidence>
<keyword evidence="4" id="KW-1185">Reference proteome</keyword>
<dbReference type="Gene3D" id="2.60.40.10">
    <property type="entry name" value="Immunoglobulins"/>
    <property type="match status" value="4"/>
</dbReference>
<dbReference type="Proteomes" id="UP000017831">
    <property type="component" value="Unassembled WGS sequence"/>
</dbReference>